<keyword evidence="6" id="KW-0472">Membrane</keyword>
<dbReference type="GO" id="GO:1990281">
    <property type="term" value="C:efflux pump complex"/>
    <property type="evidence" value="ECO:0007669"/>
    <property type="project" value="TreeGrafter"/>
</dbReference>
<comment type="caution">
    <text evidence="9">The sequence shown here is derived from an EMBL/GenBank/DDBJ whole genome shotgun (WGS) entry which is preliminary data.</text>
</comment>
<accession>A0A918KSV3</accession>
<evidence type="ECO:0000256" key="6">
    <source>
        <dbReference type="ARBA" id="ARBA00023136"/>
    </source>
</evidence>
<evidence type="ECO:0000256" key="4">
    <source>
        <dbReference type="ARBA" id="ARBA00022452"/>
    </source>
</evidence>
<evidence type="ECO:0000313" key="10">
    <source>
        <dbReference type="Proteomes" id="UP000600865"/>
    </source>
</evidence>
<dbReference type="EMBL" id="BMYV01000003">
    <property type="protein sequence ID" value="GGX73083.1"/>
    <property type="molecule type" value="Genomic_DNA"/>
</dbReference>
<dbReference type="Pfam" id="PF02321">
    <property type="entry name" value="OEP"/>
    <property type="match status" value="1"/>
</dbReference>
<keyword evidence="8" id="KW-0175">Coiled coil</keyword>
<evidence type="ECO:0000256" key="8">
    <source>
        <dbReference type="SAM" id="Coils"/>
    </source>
</evidence>
<keyword evidence="5" id="KW-0812">Transmembrane</keyword>
<dbReference type="GO" id="GO:0015288">
    <property type="term" value="F:porin activity"/>
    <property type="evidence" value="ECO:0007669"/>
    <property type="project" value="TreeGrafter"/>
</dbReference>
<evidence type="ECO:0000256" key="2">
    <source>
        <dbReference type="ARBA" id="ARBA00007613"/>
    </source>
</evidence>
<keyword evidence="3" id="KW-0813">Transport</keyword>
<dbReference type="Gene3D" id="1.20.1600.10">
    <property type="entry name" value="Outer membrane efflux proteins (OEP)"/>
    <property type="match status" value="1"/>
</dbReference>
<dbReference type="InterPro" id="IPR051906">
    <property type="entry name" value="TolC-like"/>
</dbReference>
<proteinExistence type="inferred from homology"/>
<gene>
    <name evidence="9" type="ORF">GCM10011309_23760</name>
</gene>
<evidence type="ECO:0000256" key="1">
    <source>
        <dbReference type="ARBA" id="ARBA00004442"/>
    </source>
</evidence>
<dbReference type="PANTHER" id="PTHR30026:SF20">
    <property type="entry name" value="OUTER MEMBRANE PROTEIN TOLC"/>
    <property type="match status" value="1"/>
</dbReference>
<dbReference type="GO" id="GO:0015562">
    <property type="term" value="F:efflux transmembrane transporter activity"/>
    <property type="evidence" value="ECO:0007669"/>
    <property type="project" value="InterPro"/>
</dbReference>
<dbReference type="SUPFAM" id="SSF56954">
    <property type="entry name" value="Outer membrane efflux proteins (OEP)"/>
    <property type="match status" value="1"/>
</dbReference>
<feature type="coiled-coil region" evidence="8">
    <location>
        <begin position="149"/>
        <end position="176"/>
    </location>
</feature>
<keyword evidence="10" id="KW-1185">Reference proteome</keyword>
<keyword evidence="7" id="KW-0998">Cell outer membrane</keyword>
<keyword evidence="4" id="KW-1134">Transmembrane beta strand</keyword>
<protein>
    <recommendedName>
        <fullName evidence="11">Outer membrane efflux protein</fullName>
    </recommendedName>
</protein>
<organism evidence="9 10">
    <name type="scientific">Litorimonas cladophorae</name>
    <dbReference type="NCBI Taxonomy" id="1220491"/>
    <lineage>
        <taxon>Bacteria</taxon>
        <taxon>Pseudomonadati</taxon>
        <taxon>Pseudomonadota</taxon>
        <taxon>Alphaproteobacteria</taxon>
        <taxon>Maricaulales</taxon>
        <taxon>Robiginitomaculaceae</taxon>
    </lineage>
</organism>
<name>A0A918KSV3_9PROT</name>
<dbReference type="GO" id="GO:0009279">
    <property type="term" value="C:cell outer membrane"/>
    <property type="evidence" value="ECO:0007669"/>
    <property type="project" value="UniProtKB-SubCell"/>
</dbReference>
<evidence type="ECO:0000256" key="5">
    <source>
        <dbReference type="ARBA" id="ARBA00022692"/>
    </source>
</evidence>
<reference evidence="9 10" key="1">
    <citation type="journal article" date="2014" name="Int. J. Syst. Evol. Microbiol.">
        <title>Complete genome sequence of Corynebacterium casei LMG S-19264T (=DSM 44701T), isolated from a smear-ripened cheese.</title>
        <authorList>
            <consortium name="US DOE Joint Genome Institute (JGI-PGF)"/>
            <person name="Walter F."/>
            <person name="Albersmeier A."/>
            <person name="Kalinowski J."/>
            <person name="Ruckert C."/>
        </authorList>
    </citation>
    <scope>NUCLEOTIDE SEQUENCE [LARGE SCALE GENOMIC DNA]</scope>
    <source>
        <strain evidence="9 10">KCTC 23968</strain>
    </source>
</reference>
<dbReference type="PANTHER" id="PTHR30026">
    <property type="entry name" value="OUTER MEMBRANE PROTEIN TOLC"/>
    <property type="match status" value="1"/>
</dbReference>
<evidence type="ECO:0000256" key="7">
    <source>
        <dbReference type="ARBA" id="ARBA00023237"/>
    </source>
</evidence>
<dbReference type="InterPro" id="IPR003423">
    <property type="entry name" value="OMP_efflux"/>
</dbReference>
<evidence type="ECO:0000256" key="3">
    <source>
        <dbReference type="ARBA" id="ARBA00022448"/>
    </source>
</evidence>
<evidence type="ECO:0008006" key="11">
    <source>
        <dbReference type="Google" id="ProtNLM"/>
    </source>
</evidence>
<comment type="subcellular location">
    <subcellularLocation>
        <location evidence="1">Cell outer membrane</location>
    </subcellularLocation>
</comment>
<comment type="similarity">
    <text evidence="2">Belongs to the outer membrane factor (OMF) (TC 1.B.17) family.</text>
</comment>
<dbReference type="Proteomes" id="UP000600865">
    <property type="component" value="Unassembled WGS sequence"/>
</dbReference>
<dbReference type="AlphaFoldDB" id="A0A918KSV3"/>
<sequence length="422" mass="47034">MEADLAQADYDLSRWDMLPQIVANGQYYGRSNEAGASSLSLLSGRQSLEPSTSQERDIYTGDLTASWNILDFGLSKIRAQQLGDEALIQEERRRKAIIQIMEDVHRAYYRAVSAERLASRLRALEGDVSSAFQTSRQQFALRRTAPMPALSYQRELNDIQGQAQRLTRDMQMAKLELAALMGLAPDQQYSLQLPEQMPRPNRMVMTYEEMIDQALQNRPEIRESLYAQRIGEMEIKKATLEALPSLEGFVGIDASSNDFLFNNDWAGYGARASWNLLKVFSTGKRKKKAKAQAALERERGLATAMAVMTQVGVARTRYESLASEYKTASDGAMVQGDILGQIESLAKASSASKQTLIRERMNSILSEARRDAVMAEMAEASAHIYTALGYDPYTTAIDGTENIDTIAADLKVLWTERARAPG</sequence>
<evidence type="ECO:0000313" key="9">
    <source>
        <dbReference type="EMBL" id="GGX73083.1"/>
    </source>
</evidence>